<dbReference type="Proteomes" id="UP001243375">
    <property type="component" value="Unassembled WGS sequence"/>
</dbReference>
<sequence length="280" mass="29985">MFFSEDFLMVKPGGLGIFCKHLNKKQIQACDIPAACEQIMNPPQPIALRTSAGLMIGVVKIHDARYDLFVHDVTSLESAVKRATLDTAHGGGGAGGKQGNVMSANGANARVETITVQHQPGQGFAPNLDLEQASWEKFLRGYGQQCAPSIGLGASQEETGEESLDDSGTARVARVPVPVLLSLNKPETSTTSHDTNVTEVAHSCFHLASANDKETTKLSTSTKTLSLPTSAKEMEESRIRRLCLLLGSGYERVKERIVCCALERAVGSGEVVFCLLLGEE</sequence>
<gene>
    <name evidence="1" type="ORF">QFC22_005252</name>
</gene>
<keyword evidence="2" id="KW-1185">Reference proteome</keyword>
<dbReference type="EMBL" id="JASBWU010000016">
    <property type="protein sequence ID" value="KAJ9115494.1"/>
    <property type="molecule type" value="Genomic_DNA"/>
</dbReference>
<evidence type="ECO:0000313" key="2">
    <source>
        <dbReference type="Proteomes" id="UP001243375"/>
    </source>
</evidence>
<organism evidence="1 2">
    <name type="scientific">Naganishia vaughanmartiniae</name>
    <dbReference type="NCBI Taxonomy" id="1424756"/>
    <lineage>
        <taxon>Eukaryota</taxon>
        <taxon>Fungi</taxon>
        <taxon>Dikarya</taxon>
        <taxon>Basidiomycota</taxon>
        <taxon>Agaricomycotina</taxon>
        <taxon>Tremellomycetes</taxon>
        <taxon>Filobasidiales</taxon>
        <taxon>Filobasidiaceae</taxon>
        <taxon>Naganishia</taxon>
    </lineage>
</organism>
<evidence type="ECO:0000313" key="1">
    <source>
        <dbReference type="EMBL" id="KAJ9115494.1"/>
    </source>
</evidence>
<accession>A0ACC2WUQ5</accession>
<comment type="caution">
    <text evidence="1">The sequence shown here is derived from an EMBL/GenBank/DDBJ whole genome shotgun (WGS) entry which is preliminary data.</text>
</comment>
<name>A0ACC2WUQ5_9TREE</name>
<protein>
    <submittedName>
        <fullName evidence="1">Uncharacterized protein</fullName>
    </submittedName>
</protein>
<reference evidence="1" key="1">
    <citation type="submission" date="2023-04" db="EMBL/GenBank/DDBJ databases">
        <title>Draft Genome sequencing of Naganishia species isolated from polar environments using Oxford Nanopore Technology.</title>
        <authorList>
            <person name="Leo P."/>
            <person name="Venkateswaran K."/>
        </authorList>
    </citation>
    <scope>NUCLEOTIDE SEQUENCE</scope>
    <source>
        <strain evidence="1">MNA-CCFEE 5425</strain>
    </source>
</reference>
<proteinExistence type="predicted"/>